<feature type="active site" description="Charge relay system" evidence="5">
    <location>
        <position position="221"/>
    </location>
</feature>
<dbReference type="InterPro" id="IPR023631">
    <property type="entry name" value="Amidase_dom"/>
</dbReference>
<dbReference type="EMBL" id="JAQQWP010000004">
    <property type="protein sequence ID" value="KAK8120625.1"/>
    <property type="molecule type" value="Genomic_DNA"/>
</dbReference>
<keyword evidence="9" id="KW-1185">Reference proteome</keyword>
<sequence length="572" mass="62466">MCSNGDTLTSWQTLATAKREAILGSIPEEWRLAKIPTVEEQRNVTGAYIRQFLSAKEVEITETDAMGIVEKTTSGAWRAVEVIQAFCHRASLSHQLVNCLHETFFDAALADAKELDAYFADHGEPKGPLHGLPVSLKDQFHIKGVETTMGYVGWIGTFQGQKGDSRSMTFESEMVRELRQLGAVLYCKTAVPHTLMCGETVNNIIEYTWNPHNRNLSCGGSSGGEGALIALGGSPGGFGTDIGGSIRIPAAFNGLFGLRPTSGRLPYGGVANSMDGQNSVLSVVGPLASSAGGVKLLTKSILSAEPWLHDPLVTEIPWRRDLEAQTKDLIASSQLSVGFLDHDGAVAPHPPVKRALGLLRDLIVQSGNKVFEWQPPPHLLQRVNELTYKTWLYDGGADVRKDFALSGEPWAVQILDIWQERPQADALSIAENNRALRQCRKEYLDYWNSTAASSGTAERHRPADVFVAPCAPFAAARPGRYDYIGYTSVVNGLDLPSVVVPITKVDRTDDVVDTSYQPVSELDKKIQSDYDPEIYDGAPVSLQIIGRRHQEEKLLAIAEWLEGELKKGSLAT</sequence>
<comment type="catalytic activity">
    <reaction evidence="1">
        <text>a monocarboxylic acid amide + H2O = a monocarboxylate + NH4(+)</text>
        <dbReference type="Rhea" id="RHEA:12020"/>
        <dbReference type="ChEBI" id="CHEBI:15377"/>
        <dbReference type="ChEBI" id="CHEBI:28938"/>
        <dbReference type="ChEBI" id="CHEBI:35757"/>
        <dbReference type="ChEBI" id="CHEBI:83628"/>
        <dbReference type="EC" id="3.5.1.4"/>
    </reaction>
</comment>
<accession>A0AAW0R060</accession>
<gene>
    <name evidence="8" type="ORF">PG999_004745</name>
</gene>
<feature type="binding site" evidence="6">
    <location>
        <position position="195"/>
    </location>
    <ligand>
        <name>substrate</name>
    </ligand>
</feature>
<dbReference type="SUPFAM" id="SSF75304">
    <property type="entry name" value="Amidase signature (AS) enzymes"/>
    <property type="match status" value="1"/>
</dbReference>
<dbReference type="EC" id="3.5.1.4" evidence="3"/>
<evidence type="ECO:0000256" key="4">
    <source>
        <dbReference type="ARBA" id="ARBA00022801"/>
    </source>
</evidence>
<feature type="active site" description="Charge relay system" evidence="5">
    <location>
        <position position="137"/>
    </location>
</feature>
<dbReference type="PANTHER" id="PTHR46072">
    <property type="entry name" value="AMIDASE-RELATED-RELATED"/>
    <property type="match status" value="1"/>
</dbReference>
<protein>
    <recommendedName>
        <fullName evidence="3">amidase</fullName>
        <ecNumber evidence="3">3.5.1.4</ecNumber>
    </recommendedName>
</protein>
<dbReference type="Pfam" id="PF01425">
    <property type="entry name" value="Amidase"/>
    <property type="match status" value="1"/>
</dbReference>
<dbReference type="GO" id="GO:0004040">
    <property type="term" value="F:amidase activity"/>
    <property type="evidence" value="ECO:0007669"/>
    <property type="project" value="UniProtKB-EC"/>
</dbReference>
<comment type="similarity">
    <text evidence="2">Belongs to the amidase family.</text>
</comment>
<dbReference type="AlphaFoldDB" id="A0AAW0R060"/>
<dbReference type="PROSITE" id="PS00571">
    <property type="entry name" value="AMIDASES"/>
    <property type="match status" value="1"/>
</dbReference>
<feature type="active site" description="Acyl-ester intermediate" evidence="5">
    <location>
        <position position="245"/>
    </location>
</feature>
<organism evidence="8 9">
    <name type="scientific">Apiospora kogelbergensis</name>
    <dbReference type="NCBI Taxonomy" id="1337665"/>
    <lineage>
        <taxon>Eukaryota</taxon>
        <taxon>Fungi</taxon>
        <taxon>Dikarya</taxon>
        <taxon>Ascomycota</taxon>
        <taxon>Pezizomycotina</taxon>
        <taxon>Sordariomycetes</taxon>
        <taxon>Xylariomycetidae</taxon>
        <taxon>Amphisphaeriales</taxon>
        <taxon>Apiosporaceae</taxon>
        <taxon>Apiospora</taxon>
    </lineage>
</organism>
<feature type="binding site" evidence="6">
    <location>
        <begin position="242"/>
        <end position="245"/>
    </location>
    <ligand>
        <name>substrate</name>
    </ligand>
</feature>
<feature type="domain" description="Amidase" evidence="7">
    <location>
        <begin position="81"/>
        <end position="555"/>
    </location>
</feature>
<proteinExistence type="inferred from homology"/>
<dbReference type="Gene3D" id="3.90.1300.10">
    <property type="entry name" value="Amidase signature (AS) domain"/>
    <property type="match status" value="1"/>
</dbReference>
<evidence type="ECO:0000256" key="3">
    <source>
        <dbReference type="ARBA" id="ARBA00012922"/>
    </source>
</evidence>
<evidence type="ECO:0000259" key="7">
    <source>
        <dbReference type="Pfam" id="PF01425"/>
    </source>
</evidence>
<dbReference type="PANTHER" id="PTHR46072:SF7">
    <property type="entry name" value="AMIDASE"/>
    <property type="match status" value="1"/>
</dbReference>
<evidence type="ECO:0000256" key="1">
    <source>
        <dbReference type="ARBA" id="ARBA00001311"/>
    </source>
</evidence>
<name>A0AAW0R060_9PEZI</name>
<evidence type="ECO:0000256" key="2">
    <source>
        <dbReference type="ARBA" id="ARBA00009199"/>
    </source>
</evidence>
<dbReference type="PIRSF" id="PIRSF001221">
    <property type="entry name" value="Amidase_fungi"/>
    <property type="match status" value="1"/>
</dbReference>
<dbReference type="InterPro" id="IPR036928">
    <property type="entry name" value="AS_sf"/>
</dbReference>
<feature type="binding site" evidence="6">
    <location>
        <position position="221"/>
    </location>
    <ligand>
        <name>substrate</name>
    </ligand>
</feature>
<dbReference type="Proteomes" id="UP001392437">
    <property type="component" value="Unassembled WGS sequence"/>
</dbReference>
<evidence type="ECO:0000313" key="8">
    <source>
        <dbReference type="EMBL" id="KAK8120625.1"/>
    </source>
</evidence>
<evidence type="ECO:0000256" key="6">
    <source>
        <dbReference type="PIRSR" id="PIRSR001221-2"/>
    </source>
</evidence>
<evidence type="ECO:0000313" key="9">
    <source>
        <dbReference type="Proteomes" id="UP001392437"/>
    </source>
</evidence>
<keyword evidence="4" id="KW-0378">Hydrolase</keyword>
<comment type="caution">
    <text evidence="8">The sequence shown here is derived from an EMBL/GenBank/DDBJ whole genome shotgun (WGS) entry which is preliminary data.</text>
</comment>
<dbReference type="InterPro" id="IPR020556">
    <property type="entry name" value="Amidase_CS"/>
</dbReference>
<evidence type="ECO:0000256" key="5">
    <source>
        <dbReference type="PIRSR" id="PIRSR001221-1"/>
    </source>
</evidence>
<reference evidence="8 9" key="1">
    <citation type="submission" date="2023-01" db="EMBL/GenBank/DDBJ databases">
        <title>Analysis of 21 Apiospora genomes using comparative genomics revels a genus with tremendous synthesis potential of carbohydrate active enzymes and secondary metabolites.</title>
        <authorList>
            <person name="Sorensen T."/>
        </authorList>
    </citation>
    <scope>NUCLEOTIDE SEQUENCE [LARGE SCALE GENOMIC DNA]</scope>
    <source>
        <strain evidence="8 9">CBS 117206</strain>
    </source>
</reference>